<organism evidence="1 2">
    <name type="scientific">Romanomermis culicivorax</name>
    <name type="common">Nematode worm</name>
    <dbReference type="NCBI Taxonomy" id="13658"/>
    <lineage>
        <taxon>Eukaryota</taxon>
        <taxon>Metazoa</taxon>
        <taxon>Ecdysozoa</taxon>
        <taxon>Nematoda</taxon>
        <taxon>Enoplea</taxon>
        <taxon>Dorylaimia</taxon>
        <taxon>Mermithida</taxon>
        <taxon>Mermithoidea</taxon>
        <taxon>Mermithidae</taxon>
        <taxon>Romanomermis</taxon>
    </lineage>
</organism>
<dbReference type="AlphaFoldDB" id="A0A915IHZ9"/>
<keyword evidence="1" id="KW-1185">Reference proteome</keyword>
<name>A0A915IHZ9_ROMCU</name>
<reference evidence="2" key="1">
    <citation type="submission" date="2022-11" db="UniProtKB">
        <authorList>
            <consortium name="WormBaseParasite"/>
        </authorList>
    </citation>
    <scope>IDENTIFICATION</scope>
</reference>
<evidence type="ECO:0000313" key="1">
    <source>
        <dbReference type="Proteomes" id="UP000887565"/>
    </source>
</evidence>
<dbReference type="Proteomes" id="UP000887565">
    <property type="component" value="Unplaced"/>
</dbReference>
<sequence>MSGIYRSKNYVRIKNASNQRLQKFYPGNVVKYGFTDTEFIFYPKFKSDIRFVIQSIENLTCLKFEDIGDDVALARSHTLNNQELRRVCQFNIYDYNAEPGPNKPGVFQIPRHNLIPFDALWNLHKTFCSGKN</sequence>
<proteinExistence type="predicted"/>
<evidence type="ECO:0000313" key="2">
    <source>
        <dbReference type="WBParaSite" id="nRc.2.0.1.t13801-RA"/>
    </source>
</evidence>
<accession>A0A915IHZ9</accession>
<dbReference type="WBParaSite" id="nRc.2.0.1.t13801-RA">
    <property type="protein sequence ID" value="nRc.2.0.1.t13801-RA"/>
    <property type="gene ID" value="nRc.2.0.1.g13801"/>
</dbReference>
<protein>
    <submittedName>
        <fullName evidence="2">Uncharacterized protein</fullName>
    </submittedName>
</protein>